<evidence type="ECO:0000256" key="1">
    <source>
        <dbReference type="SAM" id="MobiDB-lite"/>
    </source>
</evidence>
<feature type="region of interest" description="Disordered" evidence="1">
    <location>
        <begin position="25"/>
        <end position="71"/>
    </location>
</feature>
<accession>L7MJ97</accession>
<reference evidence="2" key="2">
    <citation type="journal article" date="2015" name="J. Proteomics">
        <title>Sexual differences in the sialomes of the zebra tick, Rhipicephalus pulchellus.</title>
        <authorList>
            <person name="Tan A.W."/>
            <person name="Francischetti I.M."/>
            <person name="Slovak M."/>
            <person name="Kini R.M."/>
            <person name="Ribeiro J.M."/>
        </authorList>
    </citation>
    <scope>NUCLEOTIDE SEQUENCE</scope>
    <source>
        <tissue evidence="2">Salivary gland</tissue>
    </source>
</reference>
<feature type="compositionally biased region" description="Low complexity" evidence="1">
    <location>
        <begin position="25"/>
        <end position="40"/>
    </location>
</feature>
<name>L7MJ97_RHIPC</name>
<organism evidence="2">
    <name type="scientific">Rhipicephalus pulchellus</name>
    <name type="common">Yellow backed tick</name>
    <name type="synonym">Dermacentor pulchellus</name>
    <dbReference type="NCBI Taxonomy" id="72859"/>
    <lineage>
        <taxon>Eukaryota</taxon>
        <taxon>Metazoa</taxon>
        <taxon>Ecdysozoa</taxon>
        <taxon>Arthropoda</taxon>
        <taxon>Chelicerata</taxon>
        <taxon>Arachnida</taxon>
        <taxon>Acari</taxon>
        <taxon>Parasitiformes</taxon>
        <taxon>Ixodida</taxon>
        <taxon>Ixodoidea</taxon>
        <taxon>Ixodidae</taxon>
        <taxon>Rhipicephalinae</taxon>
        <taxon>Rhipicephalus</taxon>
        <taxon>Rhipicephalus</taxon>
    </lineage>
</organism>
<feature type="compositionally biased region" description="Low complexity" evidence="1">
    <location>
        <begin position="53"/>
        <end position="71"/>
    </location>
</feature>
<reference evidence="2" key="1">
    <citation type="submission" date="2012-11" db="EMBL/GenBank/DDBJ databases">
        <authorList>
            <person name="Lucero-Rivera Y.E."/>
            <person name="Tovar-Ramirez D."/>
        </authorList>
    </citation>
    <scope>NUCLEOTIDE SEQUENCE</scope>
    <source>
        <tissue evidence="2">Salivary gland</tissue>
    </source>
</reference>
<dbReference type="AlphaFoldDB" id="L7MJ97"/>
<proteinExistence type="evidence at transcript level"/>
<sequence length="287" mass="28756">TSTRLGKTPLSSSAFSTQISRALVSAPSSPPASVSLAASRENSSGVSLDTNSARRSGPISSQSSGSSTNSYTCSSSKLYSSVWAISPSPPASTTCPTASSSTLPSAAISAPSSATTSSTAKLSAFCSTAISSTTSTDISSTLSSTTISSIVSSTISCCSSSTASVTTSSYTVCSSTTPSGSSTSTFTAGSESGTGCFGGSCFGSVFTATGVTASGLVSAARALLVLITRLGFENGFNTVGLDCWTRASPQQGCHQRDCPQARRPGLLWWAPCPCCPYAAPFLASVFY</sequence>
<protein>
    <submittedName>
        <fullName evidence="2">Uncharacterized protein</fullName>
    </submittedName>
</protein>
<feature type="compositionally biased region" description="Polar residues" evidence="1">
    <location>
        <begin position="41"/>
        <end position="51"/>
    </location>
</feature>
<evidence type="ECO:0000313" key="2">
    <source>
        <dbReference type="EMBL" id="JAA63897.1"/>
    </source>
</evidence>
<dbReference type="EMBL" id="GACK01001137">
    <property type="protein sequence ID" value="JAA63897.1"/>
    <property type="molecule type" value="mRNA"/>
</dbReference>
<feature type="non-terminal residue" evidence="2">
    <location>
        <position position="1"/>
    </location>
</feature>